<evidence type="ECO:0000313" key="2">
    <source>
        <dbReference type="WBParaSite" id="ALUE_0001033001-mRNA-1"/>
    </source>
</evidence>
<organism evidence="1 2">
    <name type="scientific">Ascaris lumbricoides</name>
    <name type="common">Giant roundworm</name>
    <dbReference type="NCBI Taxonomy" id="6252"/>
    <lineage>
        <taxon>Eukaryota</taxon>
        <taxon>Metazoa</taxon>
        <taxon>Ecdysozoa</taxon>
        <taxon>Nematoda</taxon>
        <taxon>Chromadorea</taxon>
        <taxon>Rhabditida</taxon>
        <taxon>Spirurina</taxon>
        <taxon>Ascaridomorpha</taxon>
        <taxon>Ascaridoidea</taxon>
        <taxon>Ascarididae</taxon>
        <taxon>Ascaris</taxon>
    </lineage>
</organism>
<evidence type="ECO:0000313" key="1">
    <source>
        <dbReference type="Proteomes" id="UP000036681"/>
    </source>
</evidence>
<dbReference type="Proteomes" id="UP000036681">
    <property type="component" value="Unplaced"/>
</dbReference>
<sequence length="227" mass="26110">MPINKFTLIPVVIASNLILRSLISEPHPDFVLAQTFITYREVWYGLSWHDHNKDIIGTRLPASYQQLMIAVIFLSEAIKSSKDLDDAYGRILFAGVGAQPLVHFIRTHYRNIEVSELTLNDEIWNLTTHWFNARPISVYNTTSFGIFITNINAPTIRLMRRNFKKVNRTLSAAYGVCFSMEVPHHAEPNKVFACGKGFENTVRFKKAMKNSTKFIQYYHGLSNVSFY</sequence>
<keyword evidence="1" id="KW-1185">Reference proteome</keyword>
<protein>
    <submittedName>
        <fullName evidence="2">Uncharacterized protein</fullName>
    </submittedName>
</protein>
<accession>A0A9J2PJY3</accession>
<proteinExistence type="predicted"/>
<name>A0A9J2PJY3_ASCLU</name>
<reference evidence="2" key="1">
    <citation type="submission" date="2023-03" db="UniProtKB">
        <authorList>
            <consortium name="WormBaseParasite"/>
        </authorList>
    </citation>
    <scope>IDENTIFICATION</scope>
</reference>
<dbReference type="AlphaFoldDB" id="A0A9J2PJY3"/>
<dbReference type="WBParaSite" id="ALUE_0001033001-mRNA-1">
    <property type="protein sequence ID" value="ALUE_0001033001-mRNA-1"/>
    <property type="gene ID" value="ALUE_0001033001"/>
</dbReference>